<accession>G0UZP5</accession>
<evidence type="ECO:0000313" key="2">
    <source>
        <dbReference type="EMBL" id="CCC94864.1"/>
    </source>
</evidence>
<keyword evidence="1" id="KW-0812">Transmembrane</keyword>
<keyword evidence="1" id="KW-0472">Membrane</keyword>
<dbReference type="EMBL" id="HE575324">
    <property type="protein sequence ID" value="CCC94864.1"/>
    <property type="molecule type" value="Genomic_DNA"/>
</dbReference>
<dbReference type="AlphaFoldDB" id="G0UZP5"/>
<gene>
    <name evidence="2" type="ORF">TCIL3000_11_2560</name>
</gene>
<proteinExistence type="predicted"/>
<dbReference type="VEuPathDB" id="TriTrypDB:TcIL3000.11.2560"/>
<feature type="transmembrane region" description="Helical" evidence="1">
    <location>
        <begin position="69"/>
        <end position="92"/>
    </location>
</feature>
<sequence>MDVHECFMTWLLCSLVQCCGFHGVIFFLFFFGSSSSSGHCVTRRTVDCSGGSLLSPQTWSTSVKENPTFAFILSNWLLFLFFPLLFFLPYFLPHSFVVCFHANCSEGRAKAEKGSQVVVRRTAEPNSACYILFSSLCVCVGKWFPSSEDLSLVSQTGKVGGVFFFVKLTPKKIGENSREEKKNSQPFIAD</sequence>
<protein>
    <submittedName>
        <fullName evidence="2">Uncharacterized protein TCIL3000_11_2560</fullName>
    </submittedName>
</protein>
<reference evidence="2" key="1">
    <citation type="journal article" date="2012" name="Proc. Natl. Acad. Sci. U.S.A.">
        <title>Antigenic diversity is generated by distinct evolutionary mechanisms in African trypanosome species.</title>
        <authorList>
            <person name="Jackson A.P."/>
            <person name="Berry A."/>
            <person name="Aslett M."/>
            <person name="Allison H.C."/>
            <person name="Burton P."/>
            <person name="Vavrova-Anderson J."/>
            <person name="Brown R."/>
            <person name="Browne H."/>
            <person name="Corton N."/>
            <person name="Hauser H."/>
            <person name="Gamble J."/>
            <person name="Gilderthorp R."/>
            <person name="Marcello L."/>
            <person name="McQuillan J."/>
            <person name="Otto T.D."/>
            <person name="Quail M.A."/>
            <person name="Sanders M.J."/>
            <person name="van Tonder A."/>
            <person name="Ginger M.L."/>
            <person name="Field M.C."/>
            <person name="Barry J.D."/>
            <person name="Hertz-Fowler C."/>
            <person name="Berriman M."/>
        </authorList>
    </citation>
    <scope>NUCLEOTIDE SEQUENCE</scope>
    <source>
        <strain evidence="2">IL3000</strain>
    </source>
</reference>
<evidence type="ECO:0000256" key="1">
    <source>
        <dbReference type="SAM" id="Phobius"/>
    </source>
</evidence>
<keyword evidence="1" id="KW-1133">Transmembrane helix</keyword>
<feature type="transmembrane region" description="Helical" evidence="1">
    <location>
        <begin position="7"/>
        <end position="31"/>
    </location>
</feature>
<name>G0UZP5_TRYCI</name>
<organism evidence="2">
    <name type="scientific">Trypanosoma congolense (strain IL3000)</name>
    <dbReference type="NCBI Taxonomy" id="1068625"/>
    <lineage>
        <taxon>Eukaryota</taxon>
        <taxon>Discoba</taxon>
        <taxon>Euglenozoa</taxon>
        <taxon>Kinetoplastea</taxon>
        <taxon>Metakinetoplastina</taxon>
        <taxon>Trypanosomatida</taxon>
        <taxon>Trypanosomatidae</taxon>
        <taxon>Trypanosoma</taxon>
        <taxon>Nannomonas</taxon>
    </lineage>
</organism>